<keyword evidence="1" id="KW-0689">Ribosomal protein</keyword>
<dbReference type="AlphaFoldDB" id="D2DWJ6"/>
<dbReference type="EMBL" id="FJ824835">
    <property type="protein sequence ID" value="ACZ95670.1"/>
    <property type="molecule type" value="Genomic_DNA"/>
</dbReference>
<dbReference type="GO" id="GO:0005840">
    <property type="term" value="C:ribosome"/>
    <property type="evidence" value="ECO:0007669"/>
    <property type="project" value="UniProtKB-KW"/>
</dbReference>
<accession>D2DWJ6</accession>
<reference evidence="1" key="1">
    <citation type="submission" date="2009-03" db="EMBL/GenBank/DDBJ databases">
        <authorList>
            <person name="Ran J.-H."/>
            <person name="Gao H."/>
            <person name="Wang X.-Q."/>
        </authorList>
    </citation>
    <scope>NUCLEOTIDE SEQUENCE</scope>
    <source>
        <tissue evidence="1">Leaf</tissue>
    </source>
</reference>
<geneLocation type="mitochondrion" evidence="1"/>
<reference evidence="1" key="2">
    <citation type="journal article" date="2010" name="Mol. Phylogenet. Evol.">
        <title>Fast evolution of the retroprocessed mitochondrial rps3 gene in Conifer II and further evidence for the phylogeny of gymnosperms.</title>
        <authorList>
            <person name="Ran J.H."/>
            <person name="Gao H."/>
            <person name="Wang X.Q."/>
        </authorList>
    </citation>
    <scope>NUCLEOTIDE SEQUENCE</scope>
    <source>
        <tissue evidence="1">Leaf</tissue>
    </source>
</reference>
<evidence type="ECO:0000313" key="1">
    <source>
        <dbReference type="EMBL" id="ACZ95670.1"/>
    </source>
</evidence>
<keyword evidence="1" id="KW-0687">Ribonucleoprotein</keyword>
<proteinExistence type="predicted"/>
<keyword evidence="1" id="KW-0496">Mitochondrion</keyword>
<name>D2DWJ6_CEDDE</name>
<organism evidence="1">
    <name type="scientific">Cedrus deodara</name>
    <name type="common">Deodar cedar</name>
    <name type="synonym">Pinus deodara</name>
    <dbReference type="NCBI Taxonomy" id="3322"/>
    <lineage>
        <taxon>Eukaryota</taxon>
        <taxon>Viridiplantae</taxon>
        <taxon>Streptophyta</taxon>
        <taxon>Embryophyta</taxon>
        <taxon>Tracheophyta</taxon>
        <taxon>Spermatophyta</taxon>
        <taxon>Pinopsida</taxon>
        <taxon>Pinidae</taxon>
        <taxon>Conifers I</taxon>
        <taxon>Pinales</taxon>
        <taxon>Pinaceae</taxon>
        <taxon>Cedrus</taxon>
    </lineage>
</organism>
<sequence length="26" mass="3184">MEKHLVMYFAIKLITLLRKYILVMES</sequence>
<gene>
    <name evidence="1" type="primary">rpl16</name>
</gene>
<protein>
    <submittedName>
        <fullName evidence="1">Truncated ribosomal protein L16</fullName>
    </submittedName>
</protein>